<dbReference type="Proteomes" id="UP000799118">
    <property type="component" value="Unassembled WGS sequence"/>
</dbReference>
<organism evidence="1 2">
    <name type="scientific">Gymnopus androsaceus JB14</name>
    <dbReference type="NCBI Taxonomy" id="1447944"/>
    <lineage>
        <taxon>Eukaryota</taxon>
        <taxon>Fungi</taxon>
        <taxon>Dikarya</taxon>
        <taxon>Basidiomycota</taxon>
        <taxon>Agaricomycotina</taxon>
        <taxon>Agaricomycetes</taxon>
        <taxon>Agaricomycetidae</taxon>
        <taxon>Agaricales</taxon>
        <taxon>Marasmiineae</taxon>
        <taxon>Omphalotaceae</taxon>
        <taxon>Gymnopus</taxon>
    </lineage>
</organism>
<name>A0A6A4GLM4_9AGAR</name>
<evidence type="ECO:0000313" key="1">
    <source>
        <dbReference type="EMBL" id="KAE9386458.1"/>
    </source>
</evidence>
<dbReference type="AlphaFoldDB" id="A0A6A4GLM4"/>
<gene>
    <name evidence="1" type="ORF">BT96DRAFT_1006082</name>
</gene>
<sequence length="147" mass="16904">MYKGHSVVAVKMIFTVAQPRKPAKPIPGTHRFFAYCERFDVVAQEPPPPEYAHLPLYSAWDNHSPDYYTGCYVLKRARRSNGEPLGDIIPLVQFRAVADLIPHIRGKANRQFSPFTSFHLNDEFLLNKYLDDETYPILEHTDPCLTV</sequence>
<proteinExistence type="predicted"/>
<accession>A0A6A4GLM4</accession>
<dbReference type="EMBL" id="ML769878">
    <property type="protein sequence ID" value="KAE9386458.1"/>
    <property type="molecule type" value="Genomic_DNA"/>
</dbReference>
<keyword evidence="2" id="KW-1185">Reference proteome</keyword>
<protein>
    <submittedName>
        <fullName evidence="1">Uncharacterized protein</fullName>
    </submittedName>
</protein>
<reference evidence="1" key="1">
    <citation type="journal article" date="2019" name="Environ. Microbiol.">
        <title>Fungal ecological strategies reflected in gene transcription - a case study of two litter decomposers.</title>
        <authorList>
            <person name="Barbi F."/>
            <person name="Kohler A."/>
            <person name="Barry K."/>
            <person name="Baskaran P."/>
            <person name="Daum C."/>
            <person name="Fauchery L."/>
            <person name="Ihrmark K."/>
            <person name="Kuo A."/>
            <person name="LaButti K."/>
            <person name="Lipzen A."/>
            <person name="Morin E."/>
            <person name="Grigoriev I.V."/>
            <person name="Henrissat B."/>
            <person name="Lindahl B."/>
            <person name="Martin F."/>
        </authorList>
    </citation>
    <scope>NUCLEOTIDE SEQUENCE</scope>
    <source>
        <strain evidence="1">JB14</strain>
    </source>
</reference>
<evidence type="ECO:0000313" key="2">
    <source>
        <dbReference type="Proteomes" id="UP000799118"/>
    </source>
</evidence>
<dbReference type="OrthoDB" id="3232986at2759"/>